<dbReference type="AlphaFoldDB" id="A0A3L7JVA0"/>
<dbReference type="PIRSF" id="PIRSF016719">
    <property type="entry name" value="UCP016719"/>
    <property type="match status" value="1"/>
</dbReference>
<dbReference type="Gene3D" id="3.40.50.12170">
    <property type="entry name" value="Uncharacterised protein PF07075, DUF1343"/>
    <property type="match status" value="1"/>
</dbReference>
<dbReference type="Gene3D" id="3.90.1150.140">
    <property type="match status" value="1"/>
</dbReference>
<evidence type="ECO:0000259" key="2">
    <source>
        <dbReference type="Pfam" id="PF20732"/>
    </source>
</evidence>
<name>A0A3L7JVA0_9BACI</name>
<evidence type="ECO:0000259" key="1">
    <source>
        <dbReference type="Pfam" id="PF07075"/>
    </source>
</evidence>
<dbReference type="Pfam" id="PF07075">
    <property type="entry name" value="NamZ_N"/>
    <property type="match status" value="1"/>
</dbReference>
<dbReference type="PANTHER" id="PTHR42915">
    <property type="entry name" value="HYPOTHETICAL 460 KDA PROTEIN IN FEUA-SIGW INTERGENIC REGION [PRECURSOR]"/>
    <property type="match status" value="1"/>
</dbReference>
<dbReference type="Proteomes" id="UP000276770">
    <property type="component" value="Unassembled WGS sequence"/>
</dbReference>
<sequence>MKLGLENFLEHHVNEYKGKRIGLVTNMTGVDHRLTPTIDLFHQHPDIRLTALFGPEHGLRGDAKEGAKVGNEVDPKTGLPVYSLYSETRIPSKEMLEDVDVVFFDLQDIGARYYTFIYTMANVMEACGTCGKEFVVLDRPNPINGVQVEGNLVESGFTSFVGQYPLPNRHGLTIGELAHWFKHEGHISCDLRVIEMTGWKREQYFDQTDLFWVQPTPNTTTMDMMLLYPGTCLIEGTTLSEGRGTTKPFEYIGAPCIDGYDLAKRINQTNIPSIIARPVSFVPTYQKHMNERCEGVQLHITDRRRLKSFSTGLKVIETIAELYPKEFAFREKNEEGLDFFNLLAGTDRLKDMITNGKVDDFLEECEELSAAFNKEAIKYHCY</sequence>
<keyword evidence="4" id="KW-1185">Reference proteome</keyword>
<protein>
    <submittedName>
        <fullName evidence="3">DUF1343 domain-containing protein</fullName>
    </submittedName>
</protein>
<dbReference type="InterPro" id="IPR048502">
    <property type="entry name" value="NamZ_N"/>
</dbReference>
<feature type="domain" description="Peptidoglycan beta-N-acetylmuramidase NamZ N-terminal" evidence="1">
    <location>
        <begin position="21"/>
        <end position="222"/>
    </location>
</feature>
<gene>
    <name evidence="3" type="ORF">D9X91_12340</name>
</gene>
<dbReference type="Pfam" id="PF20732">
    <property type="entry name" value="NamZ_C"/>
    <property type="match status" value="1"/>
</dbReference>
<dbReference type="PANTHER" id="PTHR42915:SF1">
    <property type="entry name" value="PEPTIDOGLYCAN BETA-N-ACETYLMURAMIDASE NAMZ"/>
    <property type="match status" value="1"/>
</dbReference>
<dbReference type="EMBL" id="RCVZ01000008">
    <property type="protein sequence ID" value="RLQ94777.1"/>
    <property type="molecule type" value="Genomic_DNA"/>
</dbReference>
<accession>A0A3L7JVA0</accession>
<proteinExistence type="predicted"/>
<dbReference type="OrthoDB" id="9801061at2"/>
<feature type="domain" description="Peptidoglycan beta-N-acetylmuramidase NamZ C-terminal" evidence="2">
    <location>
        <begin position="226"/>
        <end position="382"/>
    </location>
</feature>
<dbReference type="GO" id="GO:0033922">
    <property type="term" value="F:peptidoglycan beta-N-acetylmuramidase activity"/>
    <property type="evidence" value="ECO:0007669"/>
    <property type="project" value="InterPro"/>
</dbReference>
<dbReference type="InterPro" id="IPR048503">
    <property type="entry name" value="NamZ_C"/>
</dbReference>
<evidence type="ECO:0000313" key="3">
    <source>
        <dbReference type="EMBL" id="RLQ94777.1"/>
    </source>
</evidence>
<dbReference type="InterPro" id="IPR008302">
    <property type="entry name" value="NamZ"/>
</dbReference>
<comment type="caution">
    <text evidence="3">The sequence shown here is derived from an EMBL/GenBank/DDBJ whole genome shotgun (WGS) entry which is preliminary data.</text>
</comment>
<evidence type="ECO:0000313" key="4">
    <source>
        <dbReference type="Proteomes" id="UP000276770"/>
    </source>
</evidence>
<reference evidence="3 4" key="1">
    <citation type="submission" date="2018-10" db="EMBL/GenBank/DDBJ databases">
        <title>Falsibacillus sp. genome draft.</title>
        <authorList>
            <person name="Shi S."/>
        </authorList>
    </citation>
    <scope>NUCLEOTIDE SEQUENCE [LARGE SCALE GENOMIC DNA]</scope>
    <source>
        <strain evidence="3 4">GY 10110</strain>
    </source>
</reference>
<organism evidence="3 4">
    <name type="scientific">Falsibacillus albus</name>
    <dbReference type="NCBI Taxonomy" id="2478915"/>
    <lineage>
        <taxon>Bacteria</taxon>
        <taxon>Bacillati</taxon>
        <taxon>Bacillota</taxon>
        <taxon>Bacilli</taxon>
        <taxon>Bacillales</taxon>
        <taxon>Bacillaceae</taxon>
        <taxon>Falsibacillus</taxon>
    </lineage>
</organism>